<dbReference type="AlphaFoldDB" id="A0A367R7S6"/>
<proteinExistence type="predicted"/>
<evidence type="ECO:0000313" key="3">
    <source>
        <dbReference type="Proteomes" id="UP000252107"/>
    </source>
</evidence>
<sequence>MASSLITELKKVPDFRTQQGQRYPLWLVLLFVIMGTMSGCKGYRSLGDFVKRHKDSLVEVLCIPISRVPSYSTIRRVMMRVNFEVLTQIFNNWANQYVQLGELEWLAVDAKSIKSTVTDYSRAYQSFISIVSLFSSKQGLTLGLQPMNNKQTSEITTVQNLIAALDLKGVVFSFDALHCQKKLLNKS</sequence>
<dbReference type="InterPro" id="IPR051698">
    <property type="entry name" value="Transposase_11-like"/>
</dbReference>
<organism evidence="2 3">
    <name type="scientific">Nostoc minutum NIES-26</name>
    <dbReference type="NCBI Taxonomy" id="1844469"/>
    <lineage>
        <taxon>Bacteria</taxon>
        <taxon>Bacillati</taxon>
        <taxon>Cyanobacteriota</taxon>
        <taxon>Cyanophyceae</taxon>
        <taxon>Nostocales</taxon>
        <taxon>Nostocaceae</taxon>
        <taxon>Nostoc</taxon>
    </lineage>
</organism>
<reference evidence="2" key="1">
    <citation type="submission" date="2016-04" db="EMBL/GenBank/DDBJ databases">
        <authorList>
            <person name="Tabuchi Yagui T.R."/>
        </authorList>
    </citation>
    <scope>NUCLEOTIDE SEQUENCE [LARGE SCALE GENOMIC DNA]</scope>
    <source>
        <strain evidence="2">NIES-26</strain>
    </source>
</reference>
<accession>A0A367R7S6</accession>
<dbReference type="Proteomes" id="UP000252107">
    <property type="component" value="Unassembled WGS sequence"/>
</dbReference>
<keyword evidence="3" id="KW-1185">Reference proteome</keyword>
<feature type="domain" description="H repeat-associated protein N-terminal" evidence="1">
    <location>
        <begin position="8"/>
        <end position="94"/>
    </location>
</feature>
<dbReference type="PANTHER" id="PTHR30298:SF0">
    <property type="entry name" value="PROTEIN YBFL-RELATED"/>
    <property type="match status" value="1"/>
</dbReference>
<protein>
    <recommendedName>
        <fullName evidence="1">H repeat-associated protein N-terminal domain-containing protein</fullName>
    </recommendedName>
</protein>
<dbReference type="PANTHER" id="PTHR30298">
    <property type="entry name" value="H REPEAT-ASSOCIATED PREDICTED TRANSPOSASE"/>
    <property type="match status" value="1"/>
</dbReference>
<dbReference type="Pfam" id="PF13808">
    <property type="entry name" value="DDE_Tnp_1_assoc"/>
    <property type="match status" value="1"/>
</dbReference>
<gene>
    <name evidence="2" type="ORF">A6770_41235</name>
</gene>
<dbReference type="NCBIfam" id="NF033564">
    <property type="entry name" value="transpos_ISAs1"/>
    <property type="match status" value="1"/>
</dbReference>
<comment type="caution">
    <text evidence="2">The sequence shown here is derived from an EMBL/GenBank/DDBJ whole genome shotgun (WGS) entry which is preliminary data.</text>
</comment>
<dbReference type="InterPro" id="IPR047647">
    <property type="entry name" value="ISAs1_transpos"/>
</dbReference>
<name>A0A367R7S6_9NOSO</name>
<dbReference type="InterPro" id="IPR032806">
    <property type="entry name" value="YbfD_N"/>
</dbReference>
<evidence type="ECO:0000259" key="1">
    <source>
        <dbReference type="Pfam" id="PF13808"/>
    </source>
</evidence>
<evidence type="ECO:0000313" key="2">
    <source>
        <dbReference type="EMBL" id="RCJ32159.1"/>
    </source>
</evidence>
<dbReference type="EMBL" id="LXQD01000210">
    <property type="protein sequence ID" value="RCJ32159.1"/>
    <property type="molecule type" value="Genomic_DNA"/>
</dbReference>